<evidence type="ECO:0000256" key="2">
    <source>
        <dbReference type="SAM" id="MobiDB-lite"/>
    </source>
</evidence>
<reference evidence="3 4" key="1">
    <citation type="submission" date="2022-02" db="EMBL/GenBank/DDBJ databases">
        <title>Paenibacillus sp. MBLB1776 Whole Genome Shotgun Sequencing.</title>
        <authorList>
            <person name="Hwang C.Y."/>
            <person name="Cho E.-S."/>
            <person name="Seo M.-J."/>
        </authorList>
    </citation>
    <scope>NUCLEOTIDE SEQUENCE [LARGE SCALE GENOMIC DNA]</scope>
    <source>
        <strain evidence="3 4">MBLB1776</strain>
    </source>
</reference>
<dbReference type="InterPro" id="IPR015946">
    <property type="entry name" value="KH_dom-like_a/b"/>
</dbReference>
<evidence type="ECO:0000313" key="3">
    <source>
        <dbReference type="EMBL" id="WNQ12710.1"/>
    </source>
</evidence>
<dbReference type="AlphaFoldDB" id="A0AA96LIF9"/>
<organism evidence="3 4">
    <name type="scientific">Paenibacillus aurantius</name>
    <dbReference type="NCBI Taxonomy" id="2918900"/>
    <lineage>
        <taxon>Bacteria</taxon>
        <taxon>Bacillati</taxon>
        <taxon>Bacillota</taxon>
        <taxon>Bacilli</taxon>
        <taxon>Bacillales</taxon>
        <taxon>Paenibacillaceae</taxon>
        <taxon>Paenibacillus</taxon>
    </lineage>
</organism>
<dbReference type="NCBIfam" id="TIGR03561">
    <property type="entry name" value="organ_hyd_perox"/>
    <property type="match status" value="1"/>
</dbReference>
<name>A0AA96LIF9_9BACL</name>
<dbReference type="InterPro" id="IPR019953">
    <property type="entry name" value="OHR"/>
</dbReference>
<dbReference type="SUPFAM" id="SSF82784">
    <property type="entry name" value="OsmC-like"/>
    <property type="match status" value="1"/>
</dbReference>
<feature type="region of interest" description="Disordered" evidence="2">
    <location>
        <begin position="1"/>
        <end position="25"/>
    </location>
</feature>
<dbReference type="PANTHER" id="PTHR33797">
    <property type="entry name" value="ORGANIC HYDROPEROXIDE RESISTANCE PROTEIN-LIKE"/>
    <property type="match status" value="1"/>
</dbReference>
<dbReference type="GO" id="GO:0006979">
    <property type="term" value="P:response to oxidative stress"/>
    <property type="evidence" value="ECO:0007669"/>
    <property type="project" value="InterPro"/>
</dbReference>
<dbReference type="Gene3D" id="3.30.300.20">
    <property type="match status" value="1"/>
</dbReference>
<evidence type="ECO:0000313" key="4">
    <source>
        <dbReference type="Proteomes" id="UP001305702"/>
    </source>
</evidence>
<dbReference type="InterPro" id="IPR003718">
    <property type="entry name" value="OsmC/Ohr_fam"/>
</dbReference>
<dbReference type="EMBL" id="CP130318">
    <property type="protein sequence ID" value="WNQ12710.1"/>
    <property type="molecule type" value="Genomic_DNA"/>
</dbReference>
<dbReference type="Proteomes" id="UP001305702">
    <property type="component" value="Chromosome"/>
</dbReference>
<dbReference type="PANTHER" id="PTHR33797:SF2">
    <property type="entry name" value="ORGANIC HYDROPEROXIDE RESISTANCE PROTEIN-LIKE"/>
    <property type="match status" value="1"/>
</dbReference>
<sequence>MDKLYTASATAVHGGRTGSVRSSDGKLDFKLSMPKELQGDGGEGTNPEQLFAAGYAACFESALLMVARQKGQKIENAEVTAQVSIGKDPADGGFQLAAVMEVKIPGMDQATVQELAEAAHQACPYSKATRGNIQVDVKAAE</sequence>
<accession>A0AA96LIF9</accession>
<dbReference type="Pfam" id="PF02566">
    <property type="entry name" value="OsmC"/>
    <property type="match status" value="1"/>
</dbReference>
<proteinExistence type="inferred from homology"/>
<dbReference type="InterPro" id="IPR036102">
    <property type="entry name" value="OsmC/Ohrsf"/>
</dbReference>
<keyword evidence="4" id="KW-1185">Reference proteome</keyword>
<dbReference type="RefSeq" id="WP_315606488.1">
    <property type="nucleotide sequence ID" value="NZ_CP130318.1"/>
</dbReference>
<comment type="similarity">
    <text evidence="1">Belongs to the OsmC/Ohr family.</text>
</comment>
<evidence type="ECO:0000256" key="1">
    <source>
        <dbReference type="ARBA" id="ARBA00007378"/>
    </source>
</evidence>
<dbReference type="Gene3D" id="2.20.25.10">
    <property type="match status" value="1"/>
</dbReference>
<protein>
    <submittedName>
        <fullName evidence="3">Organic hydroperoxide resistance protein</fullName>
    </submittedName>
</protein>
<gene>
    <name evidence="3" type="ORF">MJA45_06670</name>
</gene>
<dbReference type="KEGG" id="paun:MJA45_06670"/>